<organism evidence="2">
    <name type="scientific">uncultured Oceanospirillales bacterium HF0130_25G24</name>
    <dbReference type="NCBI Taxonomy" id="710744"/>
    <lineage>
        <taxon>Bacteria</taxon>
        <taxon>Pseudomonadati</taxon>
        <taxon>Pseudomonadota</taxon>
        <taxon>Gammaproteobacteria</taxon>
        <taxon>Oceanospirillales</taxon>
        <taxon>environmental samples</taxon>
    </lineage>
</organism>
<protein>
    <submittedName>
        <fullName evidence="2">Uncharacterized protein</fullName>
    </submittedName>
</protein>
<accession>E0XTG5</accession>
<feature type="chain" id="PRO_5003142997" evidence="1">
    <location>
        <begin position="21"/>
        <end position="91"/>
    </location>
</feature>
<reference evidence="2" key="1">
    <citation type="journal article" date="2011" name="Environ. Microbiol.">
        <title>Time-series analyses of Monterey Bay coastal microbial picoplankton using a 'genome proxy' microarray.</title>
        <authorList>
            <person name="Rich V.I."/>
            <person name="Pham V.D."/>
            <person name="Eppley J."/>
            <person name="Shi Y."/>
            <person name="DeLong E.F."/>
        </authorList>
    </citation>
    <scope>NUCLEOTIDE SEQUENCE</scope>
</reference>
<dbReference type="EMBL" id="GU474872">
    <property type="protein sequence ID" value="ADI17706.1"/>
    <property type="molecule type" value="Genomic_DNA"/>
</dbReference>
<sequence>MSFLRLLLVLAVFCAPIVEAGHSSEVDCEELNCLVCHANADEDQNCSSHLSLIALKPAESIFSHRELLVDKALNLHLPIRGPPQQERGEYV</sequence>
<name>E0XTG5_9GAMM</name>
<evidence type="ECO:0000256" key="1">
    <source>
        <dbReference type="SAM" id="SignalP"/>
    </source>
</evidence>
<feature type="signal peptide" evidence="1">
    <location>
        <begin position="1"/>
        <end position="20"/>
    </location>
</feature>
<dbReference type="AlphaFoldDB" id="E0XTG5"/>
<proteinExistence type="predicted"/>
<evidence type="ECO:0000313" key="2">
    <source>
        <dbReference type="EMBL" id="ADI17706.1"/>
    </source>
</evidence>
<keyword evidence="1" id="KW-0732">Signal</keyword>